<evidence type="ECO:0000256" key="2">
    <source>
        <dbReference type="ARBA" id="ARBA00022475"/>
    </source>
</evidence>
<accession>A0ABW0I161</accession>
<dbReference type="InterPro" id="IPR032816">
    <property type="entry name" value="VTT_dom"/>
</dbReference>
<dbReference type="RefSeq" id="WP_378139757.1">
    <property type="nucleotide sequence ID" value="NZ_JBHSMI010000067.1"/>
</dbReference>
<feature type="transmembrane region" description="Helical" evidence="6">
    <location>
        <begin position="184"/>
        <end position="200"/>
    </location>
</feature>
<dbReference type="PANTHER" id="PTHR12677">
    <property type="entry name" value="GOLGI APPARATUS MEMBRANE PROTEIN TVP38-RELATED"/>
    <property type="match status" value="1"/>
</dbReference>
<feature type="transmembrane region" description="Helical" evidence="6">
    <location>
        <begin position="155"/>
        <end position="172"/>
    </location>
</feature>
<keyword evidence="4 6" id="KW-1133">Transmembrane helix</keyword>
<feature type="domain" description="VTT" evidence="7">
    <location>
        <begin position="56"/>
        <end position="174"/>
    </location>
</feature>
<evidence type="ECO:0000256" key="1">
    <source>
        <dbReference type="ARBA" id="ARBA00004651"/>
    </source>
</evidence>
<keyword evidence="3 6" id="KW-0812">Transmembrane</keyword>
<evidence type="ECO:0000256" key="3">
    <source>
        <dbReference type="ARBA" id="ARBA00022692"/>
    </source>
</evidence>
<evidence type="ECO:0000256" key="5">
    <source>
        <dbReference type="ARBA" id="ARBA00023136"/>
    </source>
</evidence>
<evidence type="ECO:0000256" key="4">
    <source>
        <dbReference type="ARBA" id="ARBA00022989"/>
    </source>
</evidence>
<feature type="transmembrane region" description="Helical" evidence="6">
    <location>
        <begin position="43"/>
        <end position="64"/>
    </location>
</feature>
<protein>
    <recommendedName>
        <fullName evidence="6">TVP38/TMEM64 family membrane protein</fullName>
    </recommendedName>
</protein>
<comment type="caution">
    <text evidence="8">The sequence shown here is derived from an EMBL/GenBank/DDBJ whole genome shotgun (WGS) entry which is preliminary data.</text>
</comment>
<keyword evidence="5 6" id="KW-0472">Membrane</keyword>
<dbReference type="EMBL" id="JBHSMI010000067">
    <property type="protein sequence ID" value="MFC5407256.1"/>
    <property type="molecule type" value="Genomic_DNA"/>
</dbReference>
<sequence>MVTPNFGYFSWHIHEWISYIKTLDLEQIERWLKKYSELGPLPGILLPFLEAFLPFLPLVVFVIANTLAYGMWLGFLYSWIGATAGSLAVFLIARKLGTRRGDMLRRRFPKTEKLFGYVERSGFTPIFLLSCFPFTPSVLVNVASGLSRLPMHTYLIAMMLGKAVMIFCLAYLGNDLHEMIDHPWRIGVALIVLFLLWLGGRRLEKRYD</sequence>
<name>A0ABW0I161_9BACL</name>
<dbReference type="InterPro" id="IPR015414">
    <property type="entry name" value="TMEM64"/>
</dbReference>
<feature type="transmembrane region" description="Helical" evidence="6">
    <location>
        <begin position="70"/>
        <end position="93"/>
    </location>
</feature>
<keyword evidence="2 6" id="KW-1003">Cell membrane</keyword>
<evidence type="ECO:0000313" key="8">
    <source>
        <dbReference type="EMBL" id="MFC5407256.1"/>
    </source>
</evidence>
<organism evidence="8 9">
    <name type="scientific">Cohnella soli</name>
    <dbReference type="NCBI Taxonomy" id="425005"/>
    <lineage>
        <taxon>Bacteria</taxon>
        <taxon>Bacillati</taxon>
        <taxon>Bacillota</taxon>
        <taxon>Bacilli</taxon>
        <taxon>Bacillales</taxon>
        <taxon>Paenibacillaceae</taxon>
        <taxon>Cohnella</taxon>
    </lineage>
</organism>
<evidence type="ECO:0000313" key="9">
    <source>
        <dbReference type="Proteomes" id="UP001596113"/>
    </source>
</evidence>
<keyword evidence="9" id="KW-1185">Reference proteome</keyword>
<comment type="similarity">
    <text evidence="6">Belongs to the TVP38/TMEM64 family.</text>
</comment>
<evidence type="ECO:0000256" key="6">
    <source>
        <dbReference type="RuleBase" id="RU366058"/>
    </source>
</evidence>
<dbReference type="Proteomes" id="UP001596113">
    <property type="component" value="Unassembled WGS sequence"/>
</dbReference>
<comment type="subcellular location">
    <subcellularLocation>
        <location evidence="1 6">Cell membrane</location>
        <topology evidence="1 6">Multi-pass membrane protein</topology>
    </subcellularLocation>
</comment>
<dbReference type="Pfam" id="PF09335">
    <property type="entry name" value="VTT_dom"/>
    <property type="match status" value="1"/>
</dbReference>
<feature type="transmembrane region" description="Helical" evidence="6">
    <location>
        <begin position="114"/>
        <end position="135"/>
    </location>
</feature>
<proteinExistence type="inferred from homology"/>
<reference evidence="9" key="1">
    <citation type="journal article" date="2019" name="Int. J. Syst. Evol. Microbiol.">
        <title>The Global Catalogue of Microorganisms (GCM) 10K type strain sequencing project: providing services to taxonomists for standard genome sequencing and annotation.</title>
        <authorList>
            <consortium name="The Broad Institute Genomics Platform"/>
            <consortium name="The Broad Institute Genome Sequencing Center for Infectious Disease"/>
            <person name="Wu L."/>
            <person name="Ma J."/>
        </authorList>
    </citation>
    <scope>NUCLEOTIDE SEQUENCE [LARGE SCALE GENOMIC DNA]</scope>
    <source>
        <strain evidence="9">CGMCC 1.18575</strain>
    </source>
</reference>
<evidence type="ECO:0000259" key="7">
    <source>
        <dbReference type="Pfam" id="PF09335"/>
    </source>
</evidence>
<gene>
    <name evidence="8" type="ORF">ACFPOF_31390</name>
</gene>
<dbReference type="PANTHER" id="PTHR12677:SF55">
    <property type="entry name" value="UNDECAPRENYL PHOSPHATE TRANSPORTER SAOUHSC_00901-RELATED"/>
    <property type="match status" value="1"/>
</dbReference>